<organism evidence="2 3">
    <name type="scientific">Bacillus velezensis</name>
    <dbReference type="NCBI Taxonomy" id="492670"/>
    <lineage>
        <taxon>Bacteria</taxon>
        <taxon>Bacillati</taxon>
        <taxon>Bacillota</taxon>
        <taxon>Bacilli</taxon>
        <taxon>Bacillales</taxon>
        <taxon>Bacillaceae</taxon>
        <taxon>Bacillus</taxon>
        <taxon>Bacillus amyloliquefaciens group</taxon>
    </lineage>
</organism>
<protein>
    <submittedName>
        <fullName evidence="2">Thioredoxin</fullName>
    </submittedName>
</protein>
<accession>A0ABC8D9W3</accession>
<sequence>MRLIKLEQPNCNPCKMVSNYLNKAGVEYETVDVTQKPEVAAQYEVMGVPVTILLNEQGEEVKRSIGFKPDELDKLVREVV</sequence>
<dbReference type="RefSeq" id="WP_062623404.1">
    <property type="nucleotide sequence ID" value="NZ_CP015443.1"/>
</dbReference>
<dbReference type="InterPro" id="IPR036249">
    <property type="entry name" value="Thioredoxin-like_sf"/>
</dbReference>
<dbReference type="EMBL" id="CP030150">
    <property type="protein sequence ID" value="AWX72578.1"/>
    <property type="molecule type" value="Genomic_DNA"/>
</dbReference>
<evidence type="ECO:0000313" key="2">
    <source>
        <dbReference type="EMBL" id="AWX72578.1"/>
    </source>
</evidence>
<proteinExistence type="predicted"/>
<evidence type="ECO:0000313" key="3">
    <source>
        <dbReference type="Proteomes" id="UP000250069"/>
    </source>
</evidence>
<dbReference type="Pfam" id="PF00085">
    <property type="entry name" value="Thioredoxin"/>
    <property type="match status" value="1"/>
</dbReference>
<gene>
    <name evidence="2" type="ORF">BVDSYZ_11310</name>
</gene>
<dbReference type="CDD" id="cd02976">
    <property type="entry name" value="NrdH"/>
    <property type="match status" value="1"/>
</dbReference>
<evidence type="ECO:0000259" key="1">
    <source>
        <dbReference type="Pfam" id="PF00085"/>
    </source>
</evidence>
<dbReference type="Gene3D" id="3.40.30.10">
    <property type="entry name" value="Glutaredoxin"/>
    <property type="match status" value="1"/>
</dbReference>
<dbReference type="InterPro" id="IPR013766">
    <property type="entry name" value="Thioredoxin_domain"/>
</dbReference>
<dbReference type="AlphaFoldDB" id="A0ABC8D9W3"/>
<dbReference type="Proteomes" id="UP000250069">
    <property type="component" value="Chromosome"/>
</dbReference>
<reference evidence="2 3" key="1">
    <citation type="submission" date="2018-06" db="EMBL/GenBank/DDBJ databases">
        <title>Complete Genome Sequence of Bacillus velezensis DSYZ, a Plant Growth-Promoting Rhizobacterium with Antifungal Activity.</title>
        <authorList>
            <person name="Du B."/>
            <person name="Ding Y."/>
            <person name="Liu K."/>
            <person name="Yao L."/>
            <person name="Wang C."/>
            <person name="Li H."/>
            <person name="Liu H."/>
        </authorList>
    </citation>
    <scope>NUCLEOTIDE SEQUENCE [LARGE SCALE GENOMIC DNA]</scope>
    <source>
        <strain evidence="2 3">DSYZ</strain>
    </source>
</reference>
<name>A0ABC8D9W3_BACVE</name>
<feature type="domain" description="Thioredoxin" evidence="1">
    <location>
        <begin position="3"/>
        <end position="77"/>
    </location>
</feature>
<dbReference type="SUPFAM" id="SSF52833">
    <property type="entry name" value="Thioredoxin-like"/>
    <property type="match status" value="1"/>
</dbReference>